<dbReference type="AlphaFoldDB" id="A0A7J7RY31"/>
<comment type="caution">
    <text evidence="2">The sequence shown here is derived from an EMBL/GenBank/DDBJ whole genome shotgun (WGS) entry which is preliminary data.</text>
</comment>
<organism evidence="2 3">
    <name type="scientific">Rhinolophus ferrumequinum</name>
    <name type="common">Greater horseshoe bat</name>
    <dbReference type="NCBI Taxonomy" id="59479"/>
    <lineage>
        <taxon>Eukaryota</taxon>
        <taxon>Metazoa</taxon>
        <taxon>Chordata</taxon>
        <taxon>Craniata</taxon>
        <taxon>Vertebrata</taxon>
        <taxon>Euteleostomi</taxon>
        <taxon>Mammalia</taxon>
        <taxon>Eutheria</taxon>
        <taxon>Laurasiatheria</taxon>
        <taxon>Chiroptera</taxon>
        <taxon>Yinpterochiroptera</taxon>
        <taxon>Rhinolophoidea</taxon>
        <taxon>Rhinolophidae</taxon>
        <taxon>Rhinolophinae</taxon>
        <taxon>Rhinolophus</taxon>
    </lineage>
</organism>
<evidence type="ECO:0000313" key="3">
    <source>
        <dbReference type="Proteomes" id="UP000585614"/>
    </source>
</evidence>
<protein>
    <submittedName>
        <fullName evidence="2">Uncharacterized protein</fullName>
    </submittedName>
</protein>
<dbReference type="EMBL" id="JACAGC010000024">
    <property type="protein sequence ID" value="KAF6280897.1"/>
    <property type="molecule type" value="Genomic_DNA"/>
</dbReference>
<sequence length="267" mass="28328">MATAGPQAGQHSWPHPTARTALDTDASAYPWCSHPRAPACISGSYMPPDDTCGSQTHSRQKTLTQPCPLLAPRTALQGTRGASVLHVHTDGTQTPQSCRNAGPLSPLKQVAGPASSEERLGGGFSSPRSGVALKCSHSNRCGNRCGRRAPSPALTVQRQGRAATQQGQSSSWHLDRRQKHQVTLSPTPQGHSVPVPVCARAGRVMGQCPRSQSQGTQWSSSPGNSRFVHPESPRSHLLSGSCCHPRTSTQGHLLASLTSYLSCLWCP</sequence>
<feature type="compositionally biased region" description="Polar residues" evidence="1">
    <location>
        <begin position="181"/>
        <end position="190"/>
    </location>
</feature>
<reference evidence="2 3" key="1">
    <citation type="journal article" date="2020" name="Nature">
        <title>Six reference-quality genomes reveal evolution of bat adaptations.</title>
        <authorList>
            <person name="Jebb D."/>
            <person name="Huang Z."/>
            <person name="Pippel M."/>
            <person name="Hughes G.M."/>
            <person name="Lavrichenko K."/>
            <person name="Devanna P."/>
            <person name="Winkler S."/>
            <person name="Jermiin L.S."/>
            <person name="Skirmuntt E.C."/>
            <person name="Katzourakis A."/>
            <person name="Burkitt-Gray L."/>
            <person name="Ray D.A."/>
            <person name="Sullivan K.A.M."/>
            <person name="Roscito J.G."/>
            <person name="Kirilenko B.M."/>
            <person name="Davalos L.M."/>
            <person name="Corthals A.P."/>
            <person name="Power M.L."/>
            <person name="Jones G."/>
            <person name="Ransome R.D."/>
            <person name="Dechmann D.K.N."/>
            <person name="Locatelli A.G."/>
            <person name="Puechmaille S.J."/>
            <person name="Fedrigo O."/>
            <person name="Jarvis E.D."/>
            <person name="Hiller M."/>
            <person name="Vernes S.C."/>
            <person name="Myers E.W."/>
            <person name="Teeling E.C."/>
        </authorList>
    </citation>
    <scope>NUCLEOTIDE SEQUENCE [LARGE SCALE GENOMIC DNA]</scope>
    <source>
        <strain evidence="2">MRhiFer1</strain>
        <tissue evidence="2">Lung</tissue>
    </source>
</reference>
<evidence type="ECO:0000256" key="1">
    <source>
        <dbReference type="SAM" id="MobiDB-lite"/>
    </source>
</evidence>
<gene>
    <name evidence="2" type="ORF">mRhiFer1_009279</name>
</gene>
<accession>A0A7J7RY31</accession>
<proteinExistence type="predicted"/>
<feature type="compositionally biased region" description="Low complexity" evidence="1">
    <location>
        <begin position="155"/>
        <end position="170"/>
    </location>
</feature>
<dbReference type="Proteomes" id="UP000585614">
    <property type="component" value="Unassembled WGS sequence"/>
</dbReference>
<name>A0A7J7RY31_RHIFE</name>
<feature type="region of interest" description="Disordered" evidence="1">
    <location>
        <begin position="207"/>
        <end position="232"/>
    </location>
</feature>
<evidence type="ECO:0000313" key="2">
    <source>
        <dbReference type="EMBL" id="KAF6280897.1"/>
    </source>
</evidence>
<feature type="region of interest" description="Disordered" evidence="1">
    <location>
        <begin position="91"/>
        <end position="193"/>
    </location>
</feature>
<feature type="compositionally biased region" description="Polar residues" evidence="1">
    <location>
        <begin position="209"/>
        <end position="224"/>
    </location>
</feature>